<evidence type="ECO:0000259" key="2">
    <source>
        <dbReference type="Pfam" id="PF01551"/>
    </source>
</evidence>
<dbReference type="OrthoDB" id="9809488at2"/>
<feature type="transmembrane region" description="Helical" evidence="1">
    <location>
        <begin position="39"/>
        <end position="58"/>
    </location>
</feature>
<keyword evidence="1" id="KW-0472">Membrane</keyword>
<dbReference type="AlphaFoldDB" id="A0A0G3WCU1"/>
<dbReference type="EMBL" id="CP009687">
    <property type="protein sequence ID" value="AKL95742.1"/>
    <property type="molecule type" value="Genomic_DNA"/>
</dbReference>
<name>A0A0G3WCU1_9CLOT</name>
<dbReference type="RefSeq" id="WP_052661439.1">
    <property type="nucleotide sequence ID" value="NZ_CP009687.1"/>
</dbReference>
<dbReference type="Gene3D" id="2.70.70.10">
    <property type="entry name" value="Glucose Permease (Domain IIA)"/>
    <property type="match status" value="1"/>
</dbReference>
<dbReference type="PATRIC" id="fig|84022.6.peg.2303"/>
<dbReference type="STRING" id="84022.CACET_c22960"/>
<evidence type="ECO:0000313" key="3">
    <source>
        <dbReference type="EMBL" id="AKL95742.1"/>
    </source>
</evidence>
<reference evidence="3 4" key="1">
    <citation type="submission" date="2014-10" db="EMBL/GenBank/DDBJ databases">
        <title>Genome sequence of Clostridium aceticum DSM 1496.</title>
        <authorList>
            <person name="Poehlein A."/>
            <person name="Schiel-Bengelsdorf B."/>
            <person name="Gottschalk G."/>
            <person name="Duerre P."/>
            <person name="Daniel R."/>
        </authorList>
    </citation>
    <scope>NUCLEOTIDE SEQUENCE [LARGE SCALE GENOMIC DNA]</scope>
    <source>
        <strain evidence="3 4">DSM 1496</strain>
    </source>
</reference>
<dbReference type="SUPFAM" id="SSF51261">
    <property type="entry name" value="Duplicated hybrid motif"/>
    <property type="match status" value="1"/>
</dbReference>
<dbReference type="Pfam" id="PF01551">
    <property type="entry name" value="Peptidase_M23"/>
    <property type="match status" value="1"/>
</dbReference>
<feature type="transmembrane region" description="Helical" evidence="1">
    <location>
        <begin position="64"/>
        <end position="82"/>
    </location>
</feature>
<protein>
    <submittedName>
        <fullName evidence="3">Peptidase M23B</fullName>
    </submittedName>
</protein>
<keyword evidence="1" id="KW-0812">Transmembrane</keyword>
<keyword evidence="4" id="KW-1185">Reference proteome</keyword>
<evidence type="ECO:0000256" key="1">
    <source>
        <dbReference type="SAM" id="Phobius"/>
    </source>
</evidence>
<keyword evidence="1" id="KW-1133">Transmembrane helix</keyword>
<dbReference type="PANTHER" id="PTHR21666:SF270">
    <property type="entry name" value="MUREIN HYDROLASE ACTIVATOR ENVC"/>
    <property type="match status" value="1"/>
</dbReference>
<dbReference type="GO" id="GO:0004222">
    <property type="term" value="F:metalloendopeptidase activity"/>
    <property type="evidence" value="ECO:0007669"/>
    <property type="project" value="TreeGrafter"/>
</dbReference>
<dbReference type="CDD" id="cd12797">
    <property type="entry name" value="M23_peptidase"/>
    <property type="match status" value="1"/>
</dbReference>
<dbReference type="InterPro" id="IPR011055">
    <property type="entry name" value="Dup_hybrid_motif"/>
</dbReference>
<accession>A0A0G3WCU1</accession>
<dbReference type="InterPro" id="IPR050570">
    <property type="entry name" value="Cell_wall_metabolism_enzyme"/>
</dbReference>
<feature type="transmembrane region" description="Helical" evidence="1">
    <location>
        <begin position="87"/>
        <end position="107"/>
    </location>
</feature>
<feature type="transmembrane region" description="Helical" evidence="1">
    <location>
        <begin position="6"/>
        <end position="27"/>
    </location>
</feature>
<gene>
    <name evidence="3" type="ORF">CACET_c22960</name>
</gene>
<dbReference type="PANTHER" id="PTHR21666">
    <property type="entry name" value="PEPTIDASE-RELATED"/>
    <property type="match status" value="1"/>
</dbReference>
<proteinExistence type="predicted"/>
<feature type="domain" description="M23ase beta-sheet core" evidence="2">
    <location>
        <begin position="234"/>
        <end position="330"/>
    </location>
</feature>
<dbReference type="KEGG" id="cace:CACET_c22960"/>
<sequence length="373" mass="42513">MNRESIFSILKNIAEASAILQIVLIVIERTINPPQDLVNITRILLITGFIFASLTLPWAKNASILFKLLGLIGIVLYILGLFLPKYFFLLAIAILIGVFMILISNSFENTQDVNSKKDSFLLPGPAERAGKIKTIIKYSSSSILSLFNPFQLFQMLYQVIGMIRLSERKDFQQKGKYTLPFTGEWIIVSGGIEKKDSHSWDVINQRYAYDFVIADWENKRHINNGDNLKDYYCYGKNILSPGDGKVIKVRDGIRDYPRPGTMTLDFLARDFRGNFVIIEHENKEYCFMAHFIPSSFEVKEGDFVKRGQIIGKCGNSGHSTEPHLHFHFQDHPNFYLGRGIPIKFSNLKINGEEKIDSYIKKGDSVASLHTLEL</sequence>
<dbReference type="Proteomes" id="UP000035704">
    <property type="component" value="Chromosome"/>
</dbReference>
<evidence type="ECO:0000313" key="4">
    <source>
        <dbReference type="Proteomes" id="UP000035704"/>
    </source>
</evidence>
<dbReference type="InterPro" id="IPR016047">
    <property type="entry name" value="M23ase_b-sheet_dom"/>
</dbReference>
<organism evidence="3 4">
    <name type="scientific">Clostridium aceticum</name>
    <dbReference type="NCBI Taxonomy" id="84022"/>
    <lineage>
        <taxon>Bacteria</taxon>
        <taxon>Bacillati</taxon>
        <taxon>Bacillota</taxon>
        <taxon>Clostridia</taxon>
        <taxon>Eubacteriales</taxon>
        <taxon>Clostridiaceae</taxon>
        <taxon>Clostridium</taxon>
    </lineage>
</organism>